<name>A0ACC0FVT3_9ERIC</name>
<sequence>MCLLVVLLIASIIVRLRKKATLAAKEEDPTILYLRCHHNANPLPPIFTYEELEYSTNQFDSKRQIKDNKFGSVYLDQLYDNRIVAVKHQINNCSIKKKSHSGGGGRRPNNSLPPLPPQRQSSPSDIHLRRARVLNKSIRLETPNQGQQVWVSLSRSTIRQQNRRHETPLQPPPHCRWLCRSESFLIQVLLQRNPYSLFDQSPKHAAEKNDLPNVRGVVVELRRIRNQTCGGDGNGGGSLQGALEEG</sequence>
<reference evidence="1 2" key="1">
    <citation type="journal article" date="2022" name="Plant J.">
        <title>Chromosome-level genome of Camellia lanceoleosa provides a valuable resource for understanding genome evolution and self-incompatibility.</title>
        <authorList>
            <person name="Gong W."/>
            <person name="Xiao S."/>
            <person name="Wang L."/>
            <person name="Liao Z."/>
            <person name="Chang Y."/>
            <person name="Mo W."/>
            <person name="Hu G."/>
            <person name="Li W."/>
            <person name="Zhao G."/>
            <person name="Zhu H."/>
            <person name="Hu X."/>
            <person name="Ji K."/>
            <person name="Xiang X."/>
            <person name="Song Q."/>
            <person name="Yuan D."/>
            <person name="Jin S."/>
            <person name="Zhang L."/>
        </authorList>
    </citation>
    <scope>NUCLEOTIDE SEQUENCE [LARGE SCALE GENOMIC DNA]</scope>
    <source>
        <strain evidence="1">SQ_2022a</strain>
    </source>
</reference>
<protein>
    <submittedName>
        <fullName evidence="1">LEAF RUST 10 DISEASE-RESISTANCE LOCUS RECEPTOR-LIKE PROTEIN KINASE-like 1.5</fullName>
    </submittedName>
</protein>
<accession>A0ACC0FVT3</accession>
<evidence type="ECO:0000313" key="2">
    <source>
        <dbReference type="Proteomes" id="UP001060215"/>
    </source>
</evidence>
<evidence type="ECO:0000313" key="1">
    <source>
        <dbReference type="EMBL" id="KAI7992906.1"/>
    </source>
</evidence>
<dbReference type="Proteomes" id="UP001060215">
    <property type="component" value="Chromosome 13"/>
</dbReference>
<keyword evidence="2" id="KW-1185">Reference proteome</keyword>
<proteinExistence type="predicted"/>
<gene>
    <name evidence="1" type="ORF">LOK49_LG12G01372</name>
</gene>
<dbReference type="EMBL" id="CM045770">
    <property type="protein sequence ID" value="KAI7992906.1"/>
    <property type="molecule type" value="Genomic_DNA"/>
</dbReference>
<organism evidence="1 2">
    <name type="scientific">Camellia lanceoleosa</name>
    <dbReference type="NCBI Taxonomy" id="1840588"/>
    <lineage>
        <taxon>Eukaryota</taxon>
        <taxon>Viridiplantae</taxon>
        <taxon>Streptophyta</taxon>
        <taxon>Embryophyta</taxon>
        <taxon>Tracheophyta</taxon>
        <taxon>Spermatophyta</taxon>
        <taxon>Magnoliopsida</taxon>
        <taxon>eudicotyledons</taxon>
        <taxon>Gunneridae</taxon>
        <taxon>Pentapetalae</taxon>
        <taxon>asterids</taxon>
        <taxon>Ericales</taxon>
        <taxon>Theaceae</taxon>
        <taxon>Camellia</taxon>
    </lineage>
</organism>
<comment type="caution">
    <text evidence="1">The sequence shown here is derived from an EMBL/GenBank/DDBJ whole genome shotgun (WGS) entry which is preliminary data.</text>
</comment>